<reference evidence="4" key="2">
    <citation type="submission" date="2023-01" db="EMBL/GenBank/DDBJ databases">
        <authorList>
            <person name="Sun Q."/>
            <person name="Evtushenko L."/>
        </authorList>
    </citation>
    <scope>NUCLEOTIDE SEQUENCE</scope>
    <source>
        <strain evidence="4">VKM Ac-1069</strain>
    </source>
</reference>
<evidence type="ECO:0000259" key="3">
    <source>
        <dbReference type="Pfam" id="PF00881"/>
    </source>
</evidence>
<dbReference type="Gene3D" id="3.40.109.10">
    <property type="entry name" value="NADH Oxidase"/>
    <property type="match status" value="1"/>
</dbReference>
<evidence type="ECO:0000313" key="4">
    <source>
        <dbReference type="EMBL" id="GLL08915.1"/>
    </source>
</evidence>
<dbReference type="InterPro" id="IPR000415">
    <property type="entry name" value="Nitroreductase-like"/>
</dbReference>
<dbReference type="AlphaFoldDB" id="A0A9W6KYS0"/>
<evidence type="ECO:0000256" key="2">
    <source>
        <dbReference type="ARBA" id="ARBA00023002"/>
    </source>
</evidence>
<dbReference type="PANTHER" id="PTHR43673">
    <property type="entry name" value="NAD(P)H NITROREDUCTASE YDGI-RELATED"/>
    <property type="match status" value="1"/>
</dbReference>
<evidence type="ECO:0000256" key="1">
    <source>
        <dbReference type="ARBA" id="ARBA00007118"/>
    </source>
</evidence>
<proteinExistence type="inferred from homology"/>
<sequence>MIGGMAELLPLDPDQLLTTTRSVRKRLDLERPVPLEVVRESLEVALQAPSGSNKQGWHWIVLTDPAKRKAVADLYARSFDAYRNSAGYAANHPAGDAAREATQKRVASSAEYLAEVMAEVPVLIIGAIETGTEELPAGNQAGLWGSLLPAAWSLQLALRARGLGSAWTSLHLRYEKEVAELLGVPGTVKQGVLLPVAYTKGTDFKPAPRQPLDEVLHVDTW</sequence>
<keyword evidence="5" id="KW-1185">Reference proteome</keyword>
<dbReference type="PANTHER" id="PTHR43673:SF10">
    <property type="entry name" value="NADH DEHYDROGENASE_NAD(P)H NITROREDUCTASE XCC3605-RELATED"/>
    <property type="match status" value="1"/>
</dbReference>
<dbReference type="Proteomes" id="UP001143463">
    <property type="component" value="Unassembled WGS sequence"/>
</dbReference>
<dbReference type="CDD" id="cd02062">
    <property type="entry name" value="Nitro_FMN_reductase"/>
    <property type="match status" value="1"/>
</dbReference>
<gene>
    <name evidence="4" type="ORF">GCM10017577_00550</name>
</gene>
<reference evidence="4" key="1">
    <citation type="journal article" date="2014" name="Int. J. Syst. Evol. Microbiol.">
        <title>Complete genome sequence of Corynebacterium casei LMG S-19264T (=DSM 44701T), isolated from a smear-ripened cheese.</title>
        <authorList>
            <consortium name="US DOE Joint Genome Institute (JGI-PGF)"/>
            <person name="Walter F."/>
            <person name="Albersmeier A."/>
            <person name="Kalinowski J."/>
            <person name="Ruckert C."/>
        </authorList>
    </citation>
    <scope>NUCLEOTIDE SEQUENCE</scope>
    <source>
        <strain evidence="4">VKM Ac-1069</strain>
    </source>
</reference>
<feature type="domain" description="Nitroreductase" evidence="3">
    <location>
        <begin position="19"/>
        <end position="194"/>
    </location>
</feature>
<comment type="similarity">
    <text evidence="1">Belongs to the nitroreductase family.</text>
</comment>
<name>A0A9W6KYS0_9PSEU</name>
<evidence type="ECO:0000313" key="5">
    <source>
        <dbReference type="Proteomes" id="UP001143463"/>
    </source>
</evidence>
<organism evidence="4 5">
    <name type="scientific">Pseudonocardia halophobica</name>
    <dbReference type="NCBI Taxonomy" id="29401"/>
    <lineage>
        <taxon>Bacteria</taxon>
        <taxon>Bacillati</taxon>
        <taxon>Actinomycetota</taxon>
        <taxon>Actinomycetes</taxon>
        <taxon>Pseudonocardiales</taxon>
        <taxon>Pseudonocardiaceae</taxon>
        <taxon>Pseudonocardia</taxon>
    </lineage>
</organism>
<accession>A0A9W6KYS0</accession>
<dbReference type="InterPro" id="IPR029479">
    <property type="entry name" value="Nitroreductase"/>
</dbReference>
<dbReference type="SUPFAM" id="SSF55469">
    <property type="entry name" value="FMN-dependent nitroreductase-like"/>
    <property type="match status" value="1"/>
</dbReference>
<comment type="caution">
    <text evidence="4">The sequence shown here is derived from an EMBL/GenBank/DDBJ whole genome shotgun (WGS) entry which is preliminary data.</text>
</comment>
<keyword evidence="2" id="KW-0560">Oxidoreductase</keyword>
<dbReference type="Pfam" id="PF00881">
    <property type="entry name" value="Nitroreductase"/>
    <property type="match status" value="1"/>
</dbReference>
<dbReference type="GO" id="GO:0016491">
    <property type="term" value="F:oxidoreductase activity"/>
    <property type="evidence" value="ECO:0007669"/>
    <property type="project" value="UniProtKB-KW"/>
</dbReference>
<dbReference type="EMBL" id="BSFQ01000001">
    <property type="protein sequence ID" value="GLL08915.1"/>
    <property type="molecule type" value="Genomic_DNA"/>
</dbReference>
<protein>
    <submittedName>
        <fullName evidence="4">Oxidoreductase</fullName>
    </submittedName>
</protein>